<keyword evidence="2 5" id="KW-0812">Transmembrane</keyword>
<comment type="subcellular location">
    <subcellularLocation>
        <location evidence="1">Membrane</location>
        <topology evidence="1">Multi-pass membrane protein</topology>
    </subcellularLocation>
</comment>
<evidence type="ECO:0000313" key="6">
    <source>
        <dbReference type="EMBL" id="QHT79575.1"/>
    </source>
</evidence>
<dbReference type="GO" id="GO:0016020">
    <property type="term" value="C:membrane"/>
    <property type="evidence" value="ECO:0007669"/>
    <property type="project" value="UniProtKB-SubCell"/>
</dbReference>
<evidence type="ECO:0000256" key="1">
    <source>
        <dbReference type="ARBA" id="ARBA00004141"/>
    </source>
</evidence>
<feature type="transmembrane region" description="Helical" evidence="5">
    <location>
        <begin position="70"/>
        <end position="89"/>
    </location>
</feature>
<evidence type="ECO:0000256" key="5">
    <source>
        <dbReference type="SAM" id="Phobius"/>
    </source>
</evidence>
<evidence type="ECO:0000256" key="2">
    <source>
        <dbReference type="ARBA" id="ARBA00022692"/>
    </source>
</evidence>
<reference evidence="6" key="1">
    <citation type="journal article" date="2020" name="Nature">
        <title>Giant virus diversity and host interactions through global metagenomics.</title>
        <authorList>
            <person name="Schulz F."/>
            <person name="Roux S."/>
            <person name="Paez-Espino D."/>
            <person name="Jungbluth S."/>
            <person name="Walsh D.A."/>
            <person name="Denef V.J."/>
            <person name="McMahon K.D."/>
            <person name="Konstantinidis K.T."/>
            <person name="Eloe-Fadrosh E.A."/>
            <person name="Kyrpides N.C."/>
            <person name="Woyke T."/>
        </authorList>
    </citation>
    <scope>NUCLEOTIDE SEQUENCE</scope>
    <source>
        <strain evidence="6">GVMAG-M-3300023184-101</strain>
    </source>
</reference>
<dbReference type="EMBL" id="MN739950">
    <property type="protein sequence ID" value="QHT79575.1"/>
    <property type="molecule type" value="Genomic_DNA"/>
</dbReference>
<feature type="transmembrane region" description="Helical" evidence="5">
    <location>
        <begin position="42"/>
        <end position="63"/>
    </location>
</feature>
<dbReference type="AlphaFoldDB" id="A0A6C0HHF2"/>
<organism evidence="6">
    <name type="scientific">viral metagenome</name>
    <dbReference type="NCBI Taxonomy" id="1070528"/>
    <lineage>
        <taxon>unclassified sequences</taxon>
        <taxon>metagenomes</taxon>
        <taxon>organismal metagenomes</taxon>
    </lineage>
</organism>
<keyword evidence="4 5" id="KW-0472">Membrane</keyword>
<name>A0A6C0HHF2_9ZZZZ</name>
<feature type="transmembrane region" description="Helical" evidence="5">
    <location>
        <begin position="7"/>
        <end position="30"/>
    </location>
</feature>
<dbReference type="InterPro" id="IPR002781">
    <property type="entry name" value="TM_pro_TauE-like"/>
</dbReference>
<evidence type="ECO:0000256" key="4">
    <source>
        <dbReference type="ARBA" id="ARBA00023136"/>
    </source>
</evidence>
<keyword evidence="3 5" id="KW-1133">Transmembrane helix</keyword>
<dbReference type="PANTHER" id="PTHR43701:SF2">
    <property type="entry name" value="MEMBRANE TRANSPORTER PROTEIN YJNA-RELATED"/>
    <property type="match status" value="1"/>
</dbReference>
<dbReference type="Pfam" id="PF01925">
    <property type="entry name" value="TauE"/>
    <property type="match status" value="1"/>
</dbReference>
<protein>
    <recommendedName>
        <fullName evidence="7">Membrane transporter protein</fullName>
    </recommendedName>
</protein>
<proteinExistence type="predicted"/>
<dbReference type="PANTHER" id="PTHR43701">
    <property type="entry name" value="MEMBRANE TRANSPORTER PROTEIN MJ0441-RELATED"/>
    <property type="match status" value="1"/>
</dbReference>
<sequence length="126" mass="13910">MLRIIVAIVIGTLVGIIGGALGLAGTTLMLPLLLLSNIIPNYRTLIGTMLFSILPPISLLAVIEYGKRKEIDYLIGTLLFIAYFFGAYYGSIVNTYFSDKILLYTSSVVMFIVSLLLFYVGYTRKV</sequence>
<evidence type="ECO:0008006" key="7">
    <source>
        <dbReference type="Google" id="ProtNLM"/>
    </source>
</evidence>
<feature type="transmembrane region" description="Helical" evidence="5">
    <location>
        <begin position="101"/>
        <end position="122"/>
    </location>
</feature>
<dbReference type="InterPro" id="IPR051598">
    <property type="entry name" value="TSUP/Inactive_protease-like"/>
</dbReference>
<evidence type="ECO:0000256" key="3">
    <source>
        <dbReference type="ARBA" id="ARBA00022989"/>
    </source>
</evidence>
<accession>A0A6C0HHF2</accession>